<dbReference type="Gene3D" id="3.40.50.1820">
    <property type="entry name" value="alpha/beta hydrolase"/>
    <property type="match status" value="1"/>
</dbReference>
<dbReference type="Proteomes" id="UP000325690">
    <property type="component" value="Unassembled WGS sequence"/>
</dbReference>
<dbReference type="PANTHER" id="PTHR43194:SF2">
    <property type="entry name" value="PEROXISOMAL MEMBRANE PROTEIN LPX1"/>
    <property type="match status" value="1"/>
</dbReference>
<organism evidence="1 2">
    <name type="scientific">Mycolicibacterium phlei DSM 43239 = CCUG 21000</name>
    <dbReference type="NCBI Taxonomy" id="1226750"/>
    <lineage>
        <taxon>Bacteria</taxon>
        <taxon>Bacillati</taxon>
        <taxon>Actinomycetota</taxon>
        <taxon>Actinomycetes</taxon>
        <taxon>Mycobacteriales</taxon>
        <taxon>Mycobacteriaceae</taxon>
        <taxon>Mycolicibacterium</taxon>
    </lineage>
</organism>
<dbReference type="EMBL" id="ANBP01000055">
    <property type="protein sequence ID" value="KAB7751516.1"/>
    <property type="molecule type" value="Genomic_DNA"/>
</dbReference>
<reference evidence="1 2" key="1">
    <citation type="submission" date="2012-10" db="EMBL/GenBank/DDBJ databases">
        <title>The draft sequence of the Mycobacterium pheli genome.</title>
        <authorList>
            <person name="Pettersson B.M.F."/>
            <person name="Das S."/>
            <person name="Dasgupta S."/>
            <person name="Bhattacharya A."/>
            <person name="Kirsebom L.A."/>
        </authorList>
    </citation>
    <scope>NUCLEOTIDE SEQUENCE [LARGE SCALE GENOMIC DNA]</scope>
    <source>
        <strain evidence="1 2">CCUG 21000</strain>
    </source>
</reference>
<proteinExistence type="predicted"/>
<dbReference type="SUPFAM" id="SSF53474">
    <property type="entry name" value="alpha/beta-Hydrolases"/>
    <property type="match status" value="1"/>
</dbReference>
<evidence type="ECO:0000313" key="1">
    <source>
        <dbReference type="EMBL" id="KAB7751516.1"/>
    </source>
</evidence>
<dbReference type="InterPro" id="IPR050228">
    <property type="entry name" value="Carboxylesterase_BioH"/>
</dbReference>
<gene>
    <name evidence="1" type="ORF">MPHL21000_25200</name>
</gene>
<evidence type="ECO:0008006" key="3">
    <source>
        <dbReference type="Google" id="ProtNLM"/>
    </source>
</evidence>
<accession>A0A5N5UPJ3</accession>
<name>A0A5N5UPJ3_MYCPH</name>
<sequence>MFRVTADDAVGIVADRMHRAVAAILRDGVPILLVRGQMSDLVTEDRAQEFLQRFPAVEFVDVGGAGHMVAGDRNDVFADAVVAFLDRHPA</sequence>
<comment type="caution">
    <text evidence="1">The sequence shown here is derived from an EMBL/GenBank/DDBJ whole genome shotgun (WGS) entry which is preliminary data.</text>
</comment>
<evidence type="ECO:0000313" key="2">
    <source>
        <dbReference type="Proteomes" id="UP000325690"/>
    </source>
</evidence>
<dbReference type="AlphaFoldDB" id="A0A5N5UPJ3"/>
<dbReference type="PANTHER" id="PTHR43194">
    <property type="entry name" value="HYDROLASE ALPHA/BETA FOLD FAMILY"/>
    <property type="match status" value="1"/>
</dbReference>
<keyword evidence="2" id="KW-1185">Reference proteome</keyword>
<protein>
    <recommendedName>
        <fullName evidence="3">Alpha/beta hydrolase</fullName>
    </recommendedName>
</protein>
<dbReference type="InterPro" id="IPR029058">
    <property type="entry name" value="AB_hydrolase_fold"/>
</dbReference>